<sequence length="37" mass="4405">MMVSNIEDLRDFCKGFRHFISYLQLYGADPQFAEFKS</sequence>
<organism evidence="1 2">
    <name type="scientific">Rickettsia prowazekii (strain Rp22)</name>
    <dbReference type="NCBI Taxonomy" id="449216"/>
    <lineage>
        <taxon>Bacteria</taxon>
        <taxon>Pseudomonadati</taxon>
        <taxon>Pseudomonadota</taxon>
        <taxon>Alphaproteobacteria</taxon>
        <taxon>Rickettsiales</taxon>
        <taxon>Rickettsiaceae</taxon>
        <taxon>Rickettsieae</taxon>
        <taxon>Rickettsia</taxon>
        <taxon>typhus group</taxon>
    </lineage>
</organism>
<reference evidence="1 2" key="1">
    <citation type="journal article" date="2010" name="Genome Res.">
        <title>Genomic, proteomic, and transcriptomic analysis of virulent and avirulent Rickettsia prowazekii reveals its adaptive mutation capabilities.</title>
        <authorList>
            <person name="Bechah Y."/>
            <person name="El Karkouri K."/>
            <person name="Mediannikov O."/>
            <person name="Leroy Q."/>
            <person name="Pelletier N."/>
            <person name="Robert C."/>
            <person name="Medigue C."/>
            <person name="Mege J.L."/>
            <person name="Raoult D."/>
        </authorList>
    </citation>
    <scope>NUCLEOTIDE SEQUENCE [LARGE SCALE GENOMIC DNA]</scope>
    <source>
        <strain evidence="1 2">Rp22</strain>
    </source>
</reference>
<dbReference type="KEGG" id="rpq:rpr22_0339"/>
<dbReference type="Proteomes" id="UP000006931">
    <property type="component" value="Chromosome"/>
</dbReference>
<evidence type="ECO:0000313" key="1">
    <source>
        <dbReference type="EMBL" id="ADE29840.1"/>
    </source>
</evidence>
<name>D5AWQ1_RICPP</name>
<dbReference type="HOGENOM" id="CLU_3348027_0_0_5"/>
<evidence type="ECO:0000313" key="2">
    <source>
        <dbReference type="Proteomes" id="UP000006931"/>
    </source>
</evidence>
<accession>D5AWQ1</accession>
<protein>
    <submittedName>
        <fullName evidence="1">Uncharacterized protein</fullName>
    </submittedName>
</protein>
<proteinExistence type="predicted"/>
<gene>
    <name evidence="1" type="ORF">rpr22_0339</name>
</gene>
<dbReference type="EMBL" id="CP001584">
    <property type="protein sequence ID" value="ADE29840.1"/>
    <property type="molecule type" value="Genomic_DNA"/>
</dbReference>
<dbReference type="AlphaFoldDB" id="D5AWQ1"/>